<sequence>MMPMKAQRLTPPVPYYKTGFEEMEAQTFVDDTVEIEGVRWRIVNGRIVDDPKANIPFGKKALELTAGYVGDEPAMIEALDPIRGTQVSVSYMQGWTDALVSNAGKSWFAQESFDGGKNWMEKELIFDATTISTDLYERIDPDADSFRFRIVFKDPDKTKGVGWRIMLDNIAFYNTGEGAPMRTPWSVYPADIRNGFETAQSTLSYHILTFGDDWIMGDPQSEPGFFTSYIEARLDDQPATQHWRLNSVDSLITYSDLQPGVHTIGLRFMDIATGQPYPELEEHVTYFTVRESTPLHSLKELLQAPVGGFYEVTFDKKTLVNMAVPMTPEKWLWDGEKGIMMFDPRLHDPIYGNPPEKALLAKRIVGQLVERDHNLYFQVDAPSTLEVVDHPFTFDNRTTKSIQDLLDNADYNMYAPVSIQNVRIKPRTDSKVPFRFGALDDIIITDSTGVSMKMQNFFPFLFLANKEVDPSGDLTVFGMMAKHRTTGEPVLWPLFALNYQSTANEPVLASPSDLRVATEEGVTRFTAEQPVSLYVWDMSGTQLYASTVTATEHVVSVEGTVLVAATFEDGRVWIQKLYL</sequence>
<accession>F4KMB2</accession>
<proteinExistence type="predicted"/>
<evidence type="ECO:0000313" key="2">
    <source>
        <dbReference type="Proteomes" id="UP000006545"/>
    </source>
</evidence>
<dbReference type="STRING" id="879243.Poras_0277"/>
<dbReference type="HOGENOM" id="CLU_470785_0_0_10"/>
<evidence type="ECO:0000313" key="1">
    <source>
        <dbReference type="EMBL" id="AEE12231.1"/>
    </source>
</evidence>
<dbReference type="EMBL" id="CP002689">
    <property type="protein sequence ID" value="AEE12231.1"/>
    <property type="molecule type" value="Genomic_DNA"/>
</dbReference>
<dbReference type="AlphaFoldDB" id="F4KMB2"/>
<dbReference type="KEGG" id="pah:Poras_0277"/>
<gene>
    <name evidence="1" type="ordered locus">Poras_0277</name>
</gene>
<keyword evidence="2" id="KW-1185">Reference proteome</keyword>
<protein>
    <submittedName>
        <fullName evidence="1">Uncharacterized protein</fullName>
    </submittedName>
</protein>
<reference evidence="2" key="1">
    <citation type="submission" date="2011-04" db="EMBL/GenBank/DDBJ databases">
        <title>The complete genome of Porphyromonas asaccharolytica DSM 20707.</title>
        <authorList>
            <person name="Lucas S."/>
            <person name="Han J."/>
            <person name="Lapidus A."/>
            <person name="Bruce D."/>
            <person name="Goodwin L."/>
            <person name="Pitluck S."/>
            <person name="Peters L."/>
            <person name="Kyrpides N."/>
            <person name="Mavromatis K."/>
            <person name="Ivanova N."/>
            <person name="Ovchinnikova G."/>
            <person name="Pagani I."/>
            <person name="Lu M."/>
            <person name="Detter J.C."/>
            <person name="Tapia R."/>
            <person name="Han C."/>
            <person name="Land M."/>
            <person name="Hauser L."/>
            <person name="Markowitz V."/>
            <person name="Cheng J.-F."/>
            <person name="Hugenholtz P."/>
            <person name="Woyke T."/>
            <person name="Wu D."/>
            <person name="Gronow S."/>
            <person name="Wellnitz S."/>
            <person name="Brambilla E."/>
            <person name="Klenk H.-P."/>
            <person name="Eisen J.A."/>
        </authorList>
    </citation>
    <scope>NUCLEOTIDE SEQUENCE [LARGE SCALE GENOMIC DNA]</scope>
    <source>
        <strain evidence="2">ATCC 25260 / DSM 20707 / VPI 4198</strain>
    </source>
</reference>
<dbReference type="Proteomes" id="UP000006545">
    <property type="component" value="Chromosome"/>
</dbReference>
<name>F4KMB2_PORAD</name>
<organism evidence="1 2">
    <name type="scientific">Porphyromonas asaccharolytica (strain ATCC 25260 / DSM 20707 / BCRC 10618 / CCUG 7834 / JCM 6326 / LMG 13178 / VPI 4198 / B440)</name>
    <name type="common">Bacteroides asaccharolyticus</name>
    <dbReference type="NCBI Taxonomy" id="879243"/>
    <lineage>
        <taxon>Bacteria</taxon>
        <taxon>Pseudomonadati</taxon>
        <taxon>Bacteroidota</taxon>
        <taxon>Bacteroidia</taxon>
        <taxon>Bacteroidales</taxon>
        <taxon>Porphyromonadaceae</taxon>
        <taxon>Porphyromonas</taxon>
    </lineage>
</organism>